<dbReference type="OMA" id="HKARHFG"/>
<keyword evidence="3" id="KW-1185">Reference proteome</keyword>
<proteinExistence type="predicted"/>
<organism evidence="2 3">
    <name type="scientific">Trametes pubescens</name>
    <name type="common">White-rot fungus</name>
    <dbReference type="NCBI Taxonomy" id="154538"/>
    <lineage>
        <taxon>Eukaryota</taxon>
        <taxon>Fungi</taxon>
        <taxon>Dikarya</taxon>
        <taxon>Basidiomycota</taxon>
        <taxon>Agaricomycotina</taxon>
        <taxon>Agaricomycetes</taxon>
        <taxon>Polyporales</taxon>
        <taxon>Polyporaceae</taxon>
        <taxon>Trametes</taxon>
    </lineage>
</organism>
<dbReference type="Proteomes" id="UP000184267">
    <property type="component" value="Unassembled WGS sequence"/>
</dbReference>
<comment type="caution">
    <text evidence="2">The sequence shown here is derived from an EMBL/GenBank/DDBJ whole genome shotgun (WGS) entry which is preliminary data.</text>
</comment>
<protein>
    <recommendedName>
        <fullName evidence="1">WSC domain-containing protein</fullName>
    </recommendedName>
</protein>
<accession>A0A1M2VWM6</accession>
<dbReference type="STRING" id="154538.A0A1M2VWM6"/>
<evidence type="ECO:0000313" key="2">
    <source>
        <dbReference type="EMBL" id="OJT11932.1"/>
    </source>
</evidence>
<reference evidence="2 3" key="1">
    <citation type="submission" date="2016-10" db="EMBL/GenBank/DDBJ databases">
        <title>Genome sequence of the basidiomycete white-rot fungus Trametes pubescens.</title>
        <authorList>
            <person name="Makela M.R."/>
            <person name="Granchi Z."/>
            <person name="Peng M."/>
            <person name="De Vries R.P."/>
            <person name="Grigoriev I."/>
            <person name="Riley R."/>
            <person name="Hilden K."/>
        </authorList>
    </citation>
    <scope>NUCLEOTIDE SEQUENCE [LARGE SCALE GENOMIC DNA]</scope>
    <source>
        <strain evidence="2 3">FBCC735</strain>
    </source>
</reference>
<dbReference type="InterPro" id="IPR002889">
    <property type="entry name" value="WSC_carb-bd"/>
</dbReference>
<dbReference type="PANTHER" id="PTHR43662">
    <property type="match status" value="1"/>
</dbReference>
<dbReference type="Pfam" id="PF01822">
    <property type="entry name" value="WSC"/>
    <property type="match status" value="2"/>
</dbReference>
<dbReference type="SMART" id="SM00321">
    <property type="entry name" value="WSC"/>
    <property type="match status" value="2"/>
</dbReference>
<evidence type="ECO:0000313" key="3">
    <source>
        <dbReference type="Proteomes" id="UP000184267"/>
    </source>
</evidence>
<feature type="domain" description="WSC" evidence="1">
    <location>
        <begin position="361"/>
        <end position="454"/>
    </location>
</feature>
<name>A0A1M2VWM6_TRAPU</name>
<dbReference type="EMBL" id="MNAD01000556">
    <property type="protein sequence ID" value="OJT11932.1"/>
    <property type="molecule type" value="Genomic_DNA"/>
</dbReference>
<dbReference type="OrthoDB" id="74764at2759"/>
<feature type="domain" description="WSC" evidence="1">
    <location>
        <begin position="228"/>
        <end position="321"/>
    </location>
</feature>
<evidence type="ECO:0000259" key="1">
    <source>
        <dbReference type="PROSITE" id="PS51212"/>
    </source>
</evidence>
<gene>
    <name evidence="2" type="ORF">TRAPUB_11532</name>
</gene>
<dbReference type="AlphaFoldDB" id="A0A1M2VWM6"/>
<sequence>MAYPIQNYNSGDCPASHPVHLVSLFYEMLVSVDQFPYTGAGTWVLANDLLQTAIDTCTGANGNVMDCPALAAVFDQDAADACVLETSIVDENIGLSAPIAALPGCNQIGNSGTSVCTNLVTPQLVPAQEPLLSGWPSLGCIAEGTSGRALPALTIKDPAMTKAMCATYCGNNGYKLAPVTSANTVSASVVHTSATVTPSAPSAVTTSSHPASSAVLAAPPATESIPTGWTSAGCVSDSGARALTGYSFASDSMSLTTCVSTCASKGFSMAGVEYGRECYCGNSLQNGNGNALAASSCNVPCAAKTGSTCGGSWALSLFKHNSVAVANPVPASSTATTQAAKPTVSASAPSNSTNVSGLPSGWSAVGCASDVPGRTLNVDAYTSQQMTIGGCIAHCAQLGHTMAGLEYARECYCGSSFVNGGGAALADAQCNMPCAGDSSKVCGGAMALSVFKKTTAGSARRHKARHFGRGHEHSDMF</sequence>
<dbReference type="PANTHER" id="PTHR43662:SF3">
    <property type="entry name" value="DOMAIN PROTEIN, PUTATIVE (AFU_ORTHOLOGUE AFUA_6G11970)-RELATED"/>
    <property type="match status" value="1"/>
</dbReference>
<dbReference type="PROSITE" id="PS51212">
    <property type="entry name" value="WSC"/>
    <property type="match status" value="2"/>
</dbReference>